<dbReference type="Pfam" id="PF17827">
    <property type="entry name" value="PrmC_N"/>
    <property type="match status" value="1"/>
</dbReference>
<keyword evidence="6" id="KW-1185">Reference proteome</keyword>
<dbReference type="PANTHER" id="PTHR18895">
    <property type="entry name" value="HEMK METHYLTRANSFERASE"/>
    <property type="match status" value="1"/>
</dbReference>
<dbReference type="SUPFAM" id="SSF53335">
    <property type="entry name" value="S-adenosyl-L-methionine-dependent methyltransferases"/>
    <property type="match status" value="1"/>
</dbReference>
<protein>
    <submittedName>
        <fullName evidence="5">Release factor glutamine methyltransferase</fullName>
    </submittedName>
</protein>
<dbReference type="OrthoDB" id="9800643at2"/>
<dbReference type="InterPro" id="IPR002052">
    <property type="entry name" value="DNA_methylase_N6_adenine_CS"/>
</dbReference>
<dbReference type="GO" id="GO:0102559">
    <property type="term" value="F:peptide chain release factor N(5)-glutamine methyltransferase activity"/>
    <property type="evidence" value="ECO:0007669"/>
    <property type="project" value="UniProtKB-EC"/>
</dbReference>
<dbReference type="PROSITE" id="PS00092">
    <property type="entry name" value="N6_MTASE"/>
    <property type="match status" value="1"/>
</dbReference>
<keyword evidence="3" id="KW-0949">S-adenosyl-L-methionine</keyword>
<evidence type="ECO:0000256" key="2">
    <source>
        <dbReference type="ARBA" id="ARBA00022679"/>
    </source>
</evidence>
<evidence type="ECO:0000259" key="4">
    <source>
        <dbReference type="Pfam" id="PF17827"/>
    </source>
</evidence>
<dbReference type="InterPro" id="IPR029063">
    <property type="entry name" value="SAM-dependent_MTases_sf"/>
</dbReference>
<evidence type="ECO:0000313" key="6">
    <source>
        <dbReference type="Proteomes" id="UP000242592"/>
    </source>
</evidence>
<dbReference type="CDD" id="cd02440">
    <property type="entry name" value="AdoMet_MTases"/>
    <property type="match status" value="1"/>
</dbReference>
<dbReference type="InterPro" id="IPR004556">
    <property type="entry name" value="HemK-like"/>
</dbReference>
<dbReference type="EMBL" id="FQXN01000001">
    <property type="protein sequence ID" value="SHH19912.1"/>
    <property type="molecule type" value="Genomic_DNA"/>
</dbReference>
<organism evidence="5 6">
    <name type="scientific">Thermosipho atlanticus DSM 15807</name>
    <dbReference type="NCBI Taxonomy" id="1123380"/>
    <lineage>
        <taxon>Bacteria</taxon>
        <taxon>Thermotogati</taxon>
        <taxon>Thermotogota</taxon>
        <taxon>Thermotogae</taxon>
        <taxon>Thermotogales</taxon>
        <taxon>Fervidobacteriaceae</taxon>
        <taxon>Thermosipho</taxon>
    </lineage>
</organism>
<dbReference type="GO" id="GO:0003676">
    <property type="term" value="F:nucleic acid binding"/>
    <property type="evidence" value="ECO:0007669"/>
    <property type="project" value="InterPro"/>
</dbReference>
<dbReference type="NCBIfam" id="TIGR00536">
    <property type="entry name" value="hemK_fam"/>
    <property type="match status" value="1"/>
</dbReference>
<dbReference type="Gene3D" id="1.10.8.10">
    <property type="entry name" value="DNA helicase RuvA subunit, C-terminal domain"/>
    <property type="match status" value="1"/>
</dbReference>
<dbReference type="Gene3D" id="3.40.50.150">
    <property type="entry name" value="Vaccinia Virus protein VP39"/>
    <property type="match status" value="1"/>
</dbReference>
<dbReference type="STRING" id="1123380.SAMN02745199_0269"/>
<name>A0A1M5R0M6_9BACT</name>
<keyword evidence="2 5" id="KW-0808">Transferase</keyword>
<gene>
    <name evidence="5" type="ORF">SAMN02745199_0269</name>
</gene>
<evidence type="ECO:0000256" key="3">
    <source>
        <dbReference type="ARBA" id="ARBA00022691"/>
    </source>
</evidence>
<sequence>MKIKEALKIAKENGLPELEAHLIICSIINKNKEFIIAHPEYELYEESFIKLIEMRKEGYPLQYITKGKEFFKRWFYIEEGVFIPRYETEFLVEVAITYIKKYNIKKFCEIGVGSGAIIISILSETATFGYGTDISRKAIKVTSINAERLGVKDRLVLKKGSFLEPFKKIYNDLELIVSNPPYVKIYSNLQKELFWEPREALFAGEDGLDFYKEFLNMYNLSGKIVILEIGHDQGDFFRKMGWKVLKDYSGNDRVAVYNSRR</sequence>
<evidence type="ECO:0000256" key="1">
    <source>
        <dbReference type="ARBA" id="ARBA00022603"/>
    </source>
</evidence>
<dbReference type="InterPro" id="IPR040758">
    <property type="entry name" value="PrmC_N"/>
</dbReference>
<feature type="domain" description="Release factor glutamine methyltransferase N-terminal" evidence="4">
    <location>
        <begin position="11"/>
        <end position="65"/>
    </location>
</feature>
<dbReference type="PANTHER" id="PTHR18895:SF74">
    <property type="entry name" value="MTRF1L RELEASE FACTOR GLUTAMINE METHYLTRANSFERASE"/>
    <property type="match status" value="1"/>
</dbReference>
<proteinExistence type="predicted"/>
<dbReference type="AlphaFoldDB" id="A0A1M5R0M6"/>
<dbReference type="RefSeq" id="WP_073071306.1">
    <property type="nucleotide sequence ID" value="NZ_FQXN01000001.1"/>
</dbReference>
<accession>A0A1M5R0M6</accession>
<dbReference type="GO" id="GO:0032259">
    <property type="term" value="P:methylation"/>
    <property type="evidence" value="ECO:0007669"/>
    <property type="project" value="UniProtKB-KW"/>
</dbReference>
<keyword evidence="1 5" id="KW-0489">Methyltransferase</keyword>
<reference evidence="6" key="1">
    <citation type="submission" date="2016-11" db="EMBL/GenBank/DDBJ databases">
        <authorList>
            <person name="Varghese N."/>
            <person name="Submissions S."/>
        </authorList>
    </citation>
    <scope>NUCLEOTIDE SEQUENCE [LARGE SCALE GENOMIC DNA]</scope>
    <source>
        <strain evidence="6">DSM 15807</strain>
    </source>
</reference>
<dbReference type="InterPro" id="IPR050320">
    <property type="entry name" value="N5-glutamine_MTase"/>
</dbReference>
<evidence type="ECO:0000313" key="5">
    <source>
        <dbReference type="EMBL" id="SHH19912.1"/>
    </source>
</evidence>
<dbReference type="Proteomes" id="UP000242592">
    <property type="component" value="Unassembled WGS sequence"/>
</dbReference>